<accession>A0A4S4DTM0</accession>
<dbReference type="Pfam" id="PF06521">
    <property type="entry name" value="PAR1"/>
    <property type="match status" value="1"/>
</dbReference>
<dbReference type="AlphaFoldDB" id="A0A4S4DTM0"/>
<proteinExistence type="predicted"/>
<feature type="signal peptide" evidence="1">
    <location>
        <begin position="1"/>
        <end position="18"/>
    </location>
</feature>
<dbReference type="InterPro" id="IPR009489">
    <property type="entry name" value="PAR1"/>
</dbReference>
<name>A0A4S4DTM0_CAMSN</name>
<gene>
    <name evidence="2" type="ORF">TEA_019422</name>
</gene>
<keyword evidence="1" id="KW-0732">Signal</keyword>
<protein>
    <recommendedName>
        <fullName evidence="4">PAR1 protein</fullName>
    </recommendedName>
</protein>
<keyword evidence="3" id="KW-1185">Reference proteome</keyword>
<dbReference type="Proteomes" id="UP000306102">
    <property type="component" value="Unassembled WGS sequence"/>
</dbReference>
<reference evidence="2 3" key="1">
    <citation type="journal article" date="2018" name="Proc. Natl. Acad. Sci. U.S.A.">
        <title>Draft genome sequence of Camellia sinensis var. sinensis provides insights into the evolution of the tea genome and tea quality.</title>
        <authorList>
            <person name="Wei C."/>
            <person name="Yang H."/>
            <person name="Wang S."/>
            <person name="Zhao J."/>
            <person name="Liu C."/>
            <person name="Gao L."/>
            <person name="Xia E."/>
            <person name="Lu Y."/>
            <person name="Tai Y."/>
            <person name="She G."/>
            <person name="Sun J."/>
            <person name="Cao H."/>
            <person name="Tong W."/>
            <person name="Gao Q."/>
            <person name="Li Y."/>
            <person name="Deng W."/>
            <person name="Jiang X."/>
            <person name="Wang W."/>
            <person name="Chen Q."/>
            <person name="Zhang S."/>
            <person name="Li H."/>
            <person name="Wu J."/>
            <person name="Wang P."/>
            <person name="Li P."/>
            <person name="Shi C."/>
            <person name="Zheng F."/>
            <person name="Jian J."/>
            <person name="Huang B."/>
            <person name="Shan D."/>
            <person name="Shi M."/>
            <person name="Fang C."/>
            <person name="Yue Y."/>
            <person name="Li F."/>
            <person name="Li D."/>
            <person name="Wei S."/>
            <person name="Han B."/>
            <person name="Jiang C."/>
            <person name="Yin Y."/>
            <person name="Xia T."/>
            <person name="Zhang Z."/>
            <person name="Bennetzen J.L."/>
            <person name="Zhao S."/>
            <person name="Wan X."/>
        </authorList>
    </citation>
    <scope>NUCLEOTIDE SEQUENCE [LARGE SCALE GENOMIC DNA]</scope>
    <source>
        <strain evidence="3">cv. Shuchazao</strain>
        <tissue evidence="2">Leaf</tissue>
    </source>
</reference>
<evidence type="ECO:0000313" key="2">
    <source>
        <dbReference type="EMBL" id="THG06055.1"/>
    </source>
</evidence>
<evidence type="ECO:0008006" key="4">
    <source>
        <dbReference type="Google" id="ProtNLM"/>
    </source>
</evidence>
<evidence type="ECO:0000256" key="1">
    <source>
        <dbReference type="SAM" id="SignalP"/>
    </source>
</evidence>
<feature type="chain" id="PRO_5020689852" description="PAR1 protein" evidence="1">
    <location>
        <begin position="19"/>
        <end position="182"/>
    </location>
</feature>
<dbReference type="STRING" id="542762.A0A4S4DTM0"/>
<dbReference type="EMBL" id="SDRB02010515">
    <property type="protein sequence ID" value="THG06055.1"/>
    <property type="molecule type" value="Genomic_DNA"/>
</dbReference>
<comment type="caution">
    <text evidence="2">The sequence shown here is derived from an EMBL/GenBank/DDBJ whole genome shotgun (WGS) entry which is preliminary data.</text>
</comment>
<dbReference type="PANTHER" id="PTHR33649:SF17">
    <property type="entry name" value="NTEIG-E80 PROTEIN"/>
    <property type="match status" value="1"/>
</dbReference>
<dbReference type="PANTHER" id="PTHR33649">
    <property type="entry name" value="PAR1 PROTEIN"/>
    <property type="match status" value="1"/>
</dbReference>
<organism evidence="2 3">
    <name type="scientific">Camellia sinensis var. sinensis</name>
    <name type="common">China tea</name>
    <dbReference type="NCBI Taxonomy" id="542762"/>
    <lineage>
        <taxon>Eukaryota</taxon>
        <taxon>Viridiplantae</taxon>
        <taxon>Streptophyta</taxon>
        <taxon>Embryophyta</taxon>
        <taxon>Tracheophyta</taxon>
        <taxon>Spermatophyta</taxon>
        <taxon>Magnoliopsida</taxon>
        <taxon>eudicotyledons</taxon>
        <taxon>Gunneridae</taxon>
        <taxon>Pentapetalae</taxon>
        <taxon>asterids</taxon>
        <taxon>Ericales</taxon>
        <taxon>Theaceae</taxon>
        <taxon>Camellia</taxon>
    </lineage>
</organism>
<sequence>MAMILFLVFSLFLQGALGDIVCEELPVGMCTFSIASSGKRCLLETQTPSSNGGTEAAYQCKTSEVVVKNMPEWIESEECISACGVDRYSVGKISSDSLIEPQFTSKLCAPACYQNCPNVVDLYYNLALAEGTSLPELCKIEQTNPRRAMIQISSSGSASGPVSAAAFGPASTESLACSPASI</sequence>
<evidence type="ECO:0000313" key="3">
    <source>
        <dbReference type="Proteomes" id="UP000306102"/>
    </source>
</evidence>